<evidence type="ECO:0000256" key="1">
    <source>
        <dbReference type="SAM" id="MobiDB-lite"/>
    </source>
</evidence>
<reference evidence="2 3" key="1">
    <citation type="journal article" date="2021" name="Elife">
        <title>Chloroplast acquisition without the gene transfer in kleptoplastic sea slugs, Plakobranchus ocellatus.</title>
        <authorList>
            <person name="Maeda T."/>
            <person name="Takahashi S."/>
            <person name="Yoshida T."/>
            <person name="Shimamura S."/>
            <person name="Takaki Y."/>
            <person name="Nagai Y."/>
            <person name="Toyoda A."/>
            <person name="Suzuki Y."/>
            <person name="Arimoto A."/>
            <person name="Ishii H."/>
            <person name="Satoh N."/>
            <person name="Nishiyama T."/>
            <person name="Hasebe M."/>
            <person name="Maruyama T."/>
            <person name="Minagawa J."/>
            <person name="Obokata J."/>
            <person name="Shigenobu S."/>
        </authorList>
    </citation>
    <scope>NUCLEOTIDE SEQUENCE [LARGE SCALE GENOMIC DNA]</scope>
</reference>
<feature type="non-terminal residue" evidence="2">
    <location>
        <position position="1"/>
    </location>
</feature>
<evidence type="ECO:0000313" key="2">
    <source>
        <dbReference type="EMBL" id="GFO48067.1"/>
    </source>
</evidence>
<organism evidence="2 3">
    <name type="scientific">Plakobranchus ocellatus</name>
    <dbReference type="NCBI Taxonomy" id="259542"/>
    <lineage>
        <taxon>Eukaryota</taxon>
        <taxon>Metazoa</taxon>
        <taxon>Spiralia</taxon>
        <taxon>Lophotrochozoa</taxon>
        <taxon>Mollusca</taxon>
        <taxon>Gastropoda</taxon>
        <taxon>Heterobranchia</taxon>
        <taxon>Euthyneura</taxon>
        <taxon>Panpulmonata</taxon>
        <taxon>Sacoglossa</taxon>
        <taxon>Placobranchoidea</taxon>
        <taxon>Plakobranchidae</taxon>
        <taxon>Plakobranchus</taxon>
    </lineage>
</organism>
<dbReference type="EMBL" id="BLXT01008370">
    <property type="protein sequence ID" value="GFO48067.1"/>
    <property type="molecule type" value="Genomic_DNA"/>
</dbReference>
<gene>
    <name evidence="2" type="ORF">PoB_007457200</name>
</gene>
<dbReference type="Proteomes" id="UP000735302">
    <property type="component" value="Unassembled WGS sequence"/>
</dbReference>
<protein>
    <submittedName>
        <fullName evidence="2">Uncharacterized protein</fullName>
    </submittedName>
</protein>
<sequence>QEDEKRPKKSVKKIMFSNSPPKQTSKIDPAFRKVACGLSQDQLDMTQLAKSYLQK</sequence>
<accession>A0AAV4DVN5</accession>
<name>A0AAV4DVN5_9GAST</name>
<keyword evidence="3" id="KW-1185">Reference proteome</keyword>
<feature type="region of interest" description="Disordered" evidence="1">
    <location>
        <begin position="1"/>
        <end position="26"/>
    </location>
</feature>
<comment type="caution">
    <text evidence="2">The sequence shown here is derived from an EMBL/GenBank/DDBJ whole genome shotgun (WGS) entry which is preliminary data.</text>
</comment>
<feature type="compositionally biased region" description="Polar residues" evidence="1">
    <location>
        <begin position="16"/>
        <end position="26"/>
    </location>
</feature>
<dbReference type="AlphaFoldDB" id="A0AAV4DVN5"/>
<proteinExistence type="predicted"/>
<evidence type="ECO:0000313" key="3">
    <source>
        <dbReference type="Proteomes" id="UP000735302"/>
    </source>
</evidence>